<evidence type="ECO:0000313" key="3">
    <source>
        <dbReference type="EMBL" id="VEL36286.1"/>
    </source>
</evidence>
<evidence type="ECO:0000256" key="1">
    <source>
        <dbReference type="SAM" id="MobiDB-lite"/>
    </source>
</evidence>
<comment type="caution">
    <text evidence="3">The sequence shown here is derived from an EMBL/GenBank/DDBJ whole genome shotgun (WGS) entry which is preliminary data.</text>
</comment>
<evidence type="ECO:0008006" key="5">
    <source>
        <dbReference type="Google" id="ProtNLM"/>
    </source>
</evidence>
<dbReference type="Proteomes" id="UP000784294">
    <property type="component" value="Unassembled WGS sequence"/>
</dbReference>
<gene>
    <name evidence="3" type="ORF">PXEA_LOCUS29726</name>
</gene>
<protein>
    <recommendedName>
        <fullName evidence="5">Tetraspanin</fullName>
    </recommendedName>
</protein>
<feature type="region of interest" description="Disordered" evidence="1">
    <location>
        <begin position="273"/>
        <end position="292"/>
    </location>
</feature>
<dbReference type="AlphaFoldDB" id="A0A3S5ARY5"/>
<feature type="transmembrane region" description="Helical" evidence="2">
    <location>
        <begin position="12"/>
        <end position="36"/>
    </location>
</feature>
<proteinExistence type="predicted"/>
<keyword evidence="2" id="KW-1133">Transmembrane helix</keyword>
<reference evidence="3" key="1">
    <citation type="submission" date="2018-11" db="EMBL/GenBank/DDBJ databases">
        <authorList>
            <consortium name="Pathogen Informatics"/>
        </authorList>
    </citation>
    <scope>NUCLEOTIDE SEQUENCE</scope>
</reference>
<keyword evidence="2" id="KW-0812">Transmembrane</keyword>
<evidence type="ECO:0000256" key="2">
    <source>
        <dbReference type="SAM" id="Phobius"/>
    </source>
</evidence>
<organism evidence="3 4">
    <name type="scientific">Protopolystoma xenopodis</name>
    <dbReference type="NCBI Taxonomy" id="117903"/>
    <lineage>
        <taxon>Eukaryota</taxon>
        <taxon>Metazoa</taxon>
        <taxon>Spiralia</taxon>
        <taxon>Lophotrochozoa</taxon>
        <taxon>Platyhelminthes</taxon>
        <taxon>Monogenea</taxon>
        <taxon>Polyopisthocotylea</taxon>
        <taxon>Polystomatidea</taxon>
        <taxon>Polystomatidae</taxon>
        <taxon>Protopolystoma</taxon>
    </lineage>
</organism>
<keyword evidence="2" id="KW-0472">Membrane</keyword>
<dbReference type="EMBL" id="CAAALY010251844">
    <property type="protein sequence ID" value="VEL36286.1"/>
    <property type="molecule type" value="Genomic_DNA"/>
</dbReference>
<feature type="transmembrane region" description="Helical" evidence="2">
    <location>
        <begin position="80"/>
        <end position="100"/>
    </location>
</feature>
<evidence type="ECO:0000313" key="4">
    <source>
        <dbReference type="Proteomes" id="UP000784294"/>
    </source>
</evidence>
<accession>A0A3S5ARY5</accession>
<keyword evidence="4" id="KW-1185">Reference proteome</keyword>
<feature type="transmembrane region" description="Helical" evidence="2">
    <location>
        <begin position="48"/>
        <end position="68"/>
    </location>
</feature>
<name>A0A3S5ARY5_9PLAT</name>
<sequence>MQRRVSDVVTVLAERLALLAGTVIALISVTYCFFFSEVFGAQVLGQVVVFNFLLLGAYLFLLVASFKLHHMKKHGSTSVLVHGCLIAGITLFSILVLLATRETNFSPNTLELTHLPVLSDAVEDMWLKARQSRQLREQIVKCCTYTELMLQTRQAGARFMQQWTPLACCNLLPGVHVRCTTSEGYQLEQIDKCAIQVLQRTRLFVDLLDWLNVVVLVCLLASSAKVMNMQIRDLRVARNTVCLHPFYRNLTCNAEMKTSHLVQLPSVPYVPMTEVPDSPKKDGLGPSSLTSDSYSPPNLTFTLGLQGFLSAGTAADMKTRTFGISQDGYEARVEREPMERADA</sequence>